<organism evidence="1 2">
    <name type="scientific">Holospora elegans E1</name>
    <dbReference type="NCBI Taxonomy" id="1427503"/>
    <lineage>
        <taxon>Bacteria</taxon>
        <taxon>Pseudomonadati</taxon>
        <taxon>Pseudomonadota</taxon>
        <taxon>Alphaproteobacteria</taxon>
        <taxon>Holosporales</taxon>
        <taxon>Holosporaceae</taxon>
        <taxon>Holospora</taxon>
    </lineage>
</organism>
<keyword evidence="2" id="KW-1185">Reference proteome</keyword>
<evidence type="ECO:0000313" key="1">
    <source>
        <dbReference type="EMBL" id="GAJ46493.1"/>
    </source>
</evidence>
<dbReference type="EMBL" id="BAUP01000103">
    <property type="protein sequence ID" value="GAJ46493.1"/>
    <property type="molecule type" value="Genomic_DNA"/>
</dbReference>
<name>A0A023DZI7_9PROT</name>
<proteinExistence type="predicted"/>
<comment type="caution">
    <text evidence="1">The sequence shown here is derived from an EMBL/GenBank/DDBJ whole genome shotgun (WGS) entry which is preliminary data.</text>
</comment>
<dbReference type="AlphaFoldDB" id="A0A023DZI7"/>
<accession>A0A023DZI7</accession>
<reference evidence="1 2" key="1">
    <citation type="journal article" date="2014" name="FEMS Microbiol. Lett.">
        <title>Draft genome sequences of three Holospora species (Holospora obtusa, Holospora undulata, and Holospora elegans), endonuclear symbiotic bacteria of the ciliate Paramecium caudatum.</title>
        <authorList>
            <person name="Dohra H."/>
            <person name="Tanaka K."/>
            <person name="Suzuki T."/>
            <person name="Fujishima M."/>
            <person name="Suzuki H."/>
        </authorList>
    </citation>
    <scope>NUCLEOTIDE SEQUENCE [LARGE SCALE GENOMIC DNA]</scope>
    <source>
        <strain evidence="1 2">E1</strain>
    </source>
</reference>
<dbReference type="Proteomes" id="UP000024842">
    <property type="component" value="Unassembled WGS sequence"/>
</dbReference>
<protein>
    <submittedName>
        <fullName evidence="1">Uncharacterized protein</fullName>
    </submittedName>
</protein>
<sequence>MNVLIALKAVLFEGAAVQIIKNVEKISRGVHEKDKLQAIVLYASGLSMKRIAQLLVSARALF</sequence>
<gene>
    <name evidence="1" type="ORF">HE1_00828</name>
</gene>
<evidence type="ECO:0000313" key="2">
    <source>
        <dbReference type="Proteomes" id="UP000024842"/>
    </source>
</evidence>